<organism evidence="1 2">
    <name type="scientific">Lepidopterella palustris CBS 459.81</name>
    <dbReference type="NCBI Taxonomy" id="1314670"/>
    <lineage>
        <taxon>Eukaryota</taxon>
        <taxon>Fungi</taxon>
        <taxon>Dikarya</taxon>
        <taxon>Ascomycota</taxon>
        <taxon>Pezizomycotina</taxon>
        <taxon>Dothideomycetes</taxon>
        <taxon>Pleosporomycetidae</taxon>
        <taxon>Mytilinidiales</taxon>
        <taxon>Argynnaceae</taxon>
        <taxon>Lepidopterella</taxon>
    </lineage>
</organism>
<dbReference type="Proteomes" id="UP000250266">
    <property type="component" value="Unassembled WGS sequence"/>
</dbReference>
<sequence>MSTRRSHASTKLSRFSSIRNFGQSQNNKWHKQIEEISSGWTPNNPEYTTDQCYPSVQLRVPTDAYLASRARLSPDEREACLVELVKGHHAKDTAIVACAHALSPQTLRGLLRGELQVSAGSYSGALTYLRVIEIAYQANPASVSPLEAQCAQVLISLSTSDLLVLSRRLQGYVRLLSGGVPSDLLHPSMVDGMLRSACKTFAFELESRRQESQWASAYPAIDWLSSLPNTCPYIEQLLDEVFPDWRVWAKWRPNFIRL</sequence>
<dbReference type="OrthoDB" id="109543at2759"/>
<accession>A0A8E2ED83</accession>
<proteinExistence type="predicted"/>
<name>A0A8E2ED83_9PEZI</name>
<feature type="non-terminal residue" evidence="1">
    <location>
        <position position="258"/>
    </location>
</feature>
<protein>
    <submittedName>
        <fullName evidence="1">Uncharacterized protein</fullName>
    </submittedName>
</protein>
<dbReference type="AlphaFoldDB" id="A0A8E2ED83"/>
<evidence type="ECO:0000313" key="1">
    <source>
        <dbReference type="EMBL" id="OCK81698.1"/>
    </source>
</evidence>
<reference evidence="1 2" key="1">
    <citation type="journal article" date="2016" name="Nat. Commun.">
        <title>Ectomycorrhizal ecology is imprinted in the genome of the dominant symbiotic fungus Cenococcum geophilum.</title>
        <authorList>
            <consortium name="DOE Joint Genome Institute"/>
            <person name="Peter M."/>
            <person name="Kohler A."/>
            <person name="Ohm R.A."/>
            <person name="Kuo A."/>
            <person name="Krutzmann J."/>
            <person name="Morin E."/>
            <person name="Arend M."/>
            <person name="Barry K.W."/>
            <person name="Binder M."/>
            <person name="Choi C."/>
            <person name="Clum A."/>
            <person name="Copeland A."/>
            <person name="Grisel N."/>
            <person name="Haridas S."/>
            <person name="Kipfer T."/>
            <person name="LaButti K."/>
            <person name="Lindquist E."/>
            <person name="Lipzen A."/>
            <person name="Maire R."/>
            <person name="Meier B."/>
            <person name="Mihaltcheva S."/>
            <person name="Molinier V."/>
            <person name="Murat C."/>
            <person name="Poggeler S."/>
            <person name="Quandt C.A."/>
            <person name="Sperisen C."/>
            <person name="Tritt A."/>
            <person name="Tisserant E."/>
            <person name="Crous P.W."/>
            <person name="Henrissat B."/>
            <person name="Nehls U."/>
            <person name="Egli S."/>
            <person name="Spatafora J.W."/>
            <person name="Grigoriev I.V."/>
            <person name="Martin F.M."/>
        </authorList>
    </citation>
    <scope>NUCLEOTIDE SEQUENCE [LARGE SCALE GENOMIC DNA]</scope>
    <source>
        <strain evidence="1 2">CBS 459.81</strain>
    </source>
</reference>
<evidence type="ECO:0000313" key="2">
    <source>
        <dbReference type="Proteomes" id="UP000250266"/>
    </source>
</evidence>
<gene>
    <name evidence="1" type="ORF">K432DRAFT_294905</name>
</gene>
<keyword evidence="2" id="KW-1185">Reference proteome</keyword>
<dbReference type="EMBL" id="KV744911">
    <property type="protein sequence ID" value="OCK81698.1"/>
    <property type="molecule type" value="Genomic_DNA"/>
</dbReference>